<comment type="caution">
    <text evidence="1">The sequence shown here is derived from an EMBL/GenBank/DDBJ whole genome shotgun (WGS) entry which is preliminary data.</text>
</comment>
<dbReference type="EMBL" id="LAZR01007769">
    <property type="protein sequence ID" value="KKM83059.1"/>
    <property type="molecule type" value="Genomic_DNA"/>
</dbReference>
<sequence>MGIKIDVCRGCGRDVFEPNLQIARFILSARRRQGFRVIHGWWIPAGWTDRTK</sequence>
<name>A0A0F9KLL6_9ZZZZ</name>
<dbReference type="AlphaFoldDB" id="A0A0F9KLL6"/>
<protein>
    <submittedName>
        <fullName evidence="1">Uncharacterized protein</fullName>
    </submittedName>
</protein>
<reference evidence="1" key="1">
    <citation type="journal article" date="2015" name="Nature">
        <title>Complex archaea that bridge the gap between prokaryotes and eukaryotes.</title>
        <authorList>
            <person name="Spang A."/>
            <person name="Saw J.H."/>
            <person name="Jorgensen S.L."/>
            <person name="Zaremba-Niedzwiedzka K."/>
            <person name="Martijn J."/>
            <person name="Lind A.E."/>
            <person name="van Eijk R."/>
            <person name="Schleper C."/>
            <person name="Guy L."/>
            <person name="Ettema T.J."/>
        </authorList>
    </citation>
    <scope>NUCLEOTIDE SEQUENCE</scope>
</reference>
<proteinExistence type="predicted"/>
<gene>
    <name evidence="1" type="ORF">LCGC14_1313120</name>
</gene>
<accession>A0A0F9KLL6</accession>
<organism evidence="1">
    <name type="scientific">marine sediment metagenome</name>
    <dbReference type="NCBI Taxonomy" id="412755"/>
    <lineage>
        <taxon>unclassified sequences</taxon>
        <taxon>metagenomes</taxon>
        <taxon>ecological metagenomes</taxon>
    </lineage>
</organism>
<evidence type="ECO:0000313" key="1">
    <source>
        <dbReference type="EMBL" id="KKM83059.1"/>
    </source>
</evidence>